<dbReference type="PANTHER" id="PTHR23021:SF11">
    <property type="entry name" value="SERPENTINE RECEPTOR, CLASS T"/>
    <property type="match status" value="1"/>
</dbReference>
<keyword evidence="1" id="KW-1133">Transmembrane helix</keyword>
<feature type="transmembrane region" description="Helical" evidence="1">
    <location>
        <begin position="530"/>
        <end position="551"/>
    </location>
</feature>
<feature type="transmembrane region" description="Helical" evidence="1">
    <location>
        <begin position="34"/>
        <end position="58"/>
    </location>
</feature>
<feature type="transmembrane region" description="Helical" evidence="1">
    <location>
        <begin position="352"/>
        <end position="377"/>
    </location>
</feature>
<accession>A0AA39MB75</accession>
<feature type="transmembrane region" description="Helical" evidence="1">
    <location>
        <begin position="425"/>
        <end position="448"/>
    </location>
</feature>
<sequence>MDKFIFKPDEYQKYYNCSHMSLSEWGKFEEKRPILGLLCILVGTVNMMAYVPCLFVISRRIFFKYSCFKIMFFLGLLDSVCIFFNSFLTGYLHIVGTVFCCTPNVQYISGCILNACWFGECFGCALLAFNRCIDFILPNVSKFLFFQWKTYVWVVFMFLYALVAFSFEVPVVLNSAAIMWTFNAFIIFPKDLVPVNHQDYISTMNDYNNRILLSSMVISYMVLIVAIAVRGKGTNQTKTQAQVFTVAILICGLNFVPGFVFFLLETIPVTNILLYLCLFTWQMGNGGGGLILIVFNRSIRSEVIHLFKKATITPSSNNVMENYLFDTLQYRRLYNCSFFPHEKWSSFATPRAALGSICISIGVVNMISYIPCLFVIRKSAFMKYSSFKIMFFLGIFETTAILFNSFLTGYLHITGTVFCLAPNLQYISGCILGGCWYGSCFGCALLAINRCIDFTFPKVSLFLFDENRTFVWIALMHIYALLSFFFVPPVTLNSESIMWTFDPFDIFPHDMIPVDHKDYVSKINDYSNRVFTVAALICGLNFVPGFIFFLLETIPSTSPIQYVCLFTWLLGDGGGGVILLLFNKSIRSEVVDLLKSFRSGTKVVYPSRNSAPHGHD</sequence>
<keyword evidence="1" id="KW-0472">Membrane</keyword>
<reference evidence="2" key="1">
    <citation type="submission" date="2023-06" db="EMBL/GenBank/DDBJ databases">
        <title>Genomic analysis of the entomopathogenic nematode Steinernema hermaphroditum.</title>
        <authorList>
            <person name="Schwarz E.M."/>
            <person name="Heppert J.K."/>
            <person name="Baniya A."/>
            <person name="Schwartz H.T."/>
            <person name="Tan C.-H."/>
            <person name="Antoshechkin I."/>
            <person name="Sternberg P.W."/>
            <person name="Goodrich-Blair H."/>
            <person name="Dillman A.R."/>
        </authorList>
    </citation>
    <scope>NUCLEOTIDE SEQUENCE</scope>
    <source>
        <strain evidence="2">PS9179</strain>
        <tissue evidence="2">Whole animal</tissue>
    </source>
</reference>
<feature type="transmembrane region" description="Helical" evidence="1">
    <location>
        <begin position="273"/>
        <end position="295"/>
    </location>
</feature>
<proteinExistence type="predicted"/>
<evidence type="ECO:0000256" key="1">
    <source>
        <dbReference type="SAM" id="Phobius"/>
    </source>
</evidence>
<dbReference type="InterPro" id="IPR019425">
    <property type="entry name" value="7TM_GPCR_serpentine_rcpt_Srt"/>
</dbReference>
<dbReference type="AlphaFoldDB" id="A0AA39MB75"/>
<feature type="transmembrane region" description="Helical" evidence="1">
    <location>
        <begin position="70"/>
        <end position="95"/>
    </location>
</feature>
<evidence type="ECO:0000313" key="3">
    <source>
        <dbReference type="Proteomes" id="UP001175271"/>
    </source>
</evidence>
<gene>
    <name evidence="2" type="ORF">QR680_010126</name>
</gene>
<feature type="transmembrane region" description="Helical" evidence="1">
    <location>
        <begin position="211"/>
        <end position="229"/>
    </location>
</feature>
<dbReference type="PANTHER" id="PTHR23021">
    <property type="entry name" value="SERPENTINE RECEPTOR, CLASS T"/>
    <property type="match status" value="1"/>
</dbReference>
<feature type="transmembrane region" description="Helical" evidence="1">
    <location>
        <begin position="469"/>
        <end position="487"/>
    </location>
</feature>
<evidence type="ECO:0000313" key="2">
    <source>
        <dbReference type="EMBL" id="KAK0427235.1"/>
    </source>
</evidence>
<comment type="caution">
    <text evidence="2">The sequence shown here is derived from an EMBL/GenBank/DDBJ whole genome shotgun (WGS) entry which is preliminary data.</text>
</comment>
<dbReference type="EMBL" id="JAUCMV010000001">
    <property type="protein sequence ID" value="KAK0427235.1"/>
    <property type="molecule type" value="Genomic_DNA"/>
</dbReference>
<dbReference type="Proteomes" id="UP001175271">
    <property type="component" value="Unassembled WGS sequence"/>
</dbReference>
<feature type="transmembrane region" description="Helical" evidence="1">
    <location>
        <begin position="107"/>
        <end position="129"/>
    </location>
</feature>
<feature type="transmembrane region" description="Helical" evidence="1">
    <location>
        <begin position="389"/>
        <end position="413"/>
    </location>
</feature>
<feature type="transmembrane region" description="Helical" evidence="1">
    <location>
        <begin position="563"/>
        <end position="582"/>
    </location>
</feature>
<keyword evidence="1" id="KW-0812">Transmembrane</keyword>
<feature type="transmembrane region" description="Helical" evidence="1">
    <location>
        <begin position="241"/>
        <end position="264"/>
    </location>
</feature>
<keyword evidence="3" id="KW-1185">Reference proteome</keyword>
<name>A0AA39MB75_9BILA</name>
<dbReference type="Pfam" id="PF10321">
    <property type="entry name" value="7TM_GPCR_Srt"/>
    <property type="match status" value="2"/>
</dbReference>
<dbReference type="SUPFAM" id="SSF81321">
    <property type="entry name" value="Family A G protein-coupled receptor-like"/>
    <property type="match status" value="2"/>
</dbReference>
<feature type="transmembrane region" description="Helical" evidence="1">
    <location>
        <begin position="150"/>
        <end position="167"/>
    </location>
</feature>
<organism evidence="2 3">
    <name type="scientific">Steinernema hermaphroditum</name>
    <dbReference type="NCBI Taxonomy" id="289476"/>
    <lineage>
        <taxon>Eukaryota</taxon>
        <taxon>Metazoa</taxon>
        <taxon>Ecdysozoa</taxon>
        <taxon>Nematoda</taxon>
        <taxon>Chromadorea</taxon>
        <taxon>Rhabditida</taxon>
        <taxon>Tylenchina</taxon>
        <taxon>Panagrolaimomorpha</taxon>
        <taxon>Strongyloidoidea</taxon>
        <taxon>Steinernematidae</taxon>
        <taxon>Steinernema</taxon>
    </lineage>
</organism>
<protein>
    <submittedName>
        <fullName evidence="2">Uncharacterized protein</fullName>
    </submittedName>
</protein>